<dbReference type="Gene3D" id="3.30.110.150">
    <property type="entry name" value="SepF-like protein"/>
    <property type="match status" value="1"/>
</dbReference>
<dbReference type="AlphaFoldDB" id="A0A133U6H4"/>
<dbReference type="InterPro" id="IPR038594">
    <property type="entry name" value="SepF-like_sf"/>
</dbReference>
<evidence type="ECO:0000313" key="2">
    <source>
        <dbReference type="Proteomes" id="UP000070184"/>
    </source>
</evidence>
<dbReference type="Pfam" id="PF04472">
    <property type="entry name" value="SepF"/>
    <property type="match status" value="1"/>
</dbReference>
<organism evidence="1 2">
    <name type="scientific">candidate division MSBL1 archaeon SCGC-AAA259B11</name>
    <dbReference type="NCBI Taxonomy" id="1698260"/>
    <lineage>
        <taxon>Archaea</taxon>
        <taxon>Methanobacteriati</taxon>
        <taxon>Methanobacteriota</taxon>
        <taxon>candidate division MSBL1</taxon>
    </lineage>
</organism>
<dbReference type="Proteomes" id="UP000070184">
    <property type="component" value="Unassembled WGS sequence"/>
</dbReference>
<dbReference type="EMBL" id="LHXK01000023">
    <property type="protein sequence ID" value="KXA89768.1"/>
    <property type="molecule type" value="Genomic_DNA"/>
</dbReference>
<proteinExistence type="predicted"/>
<accession>A0A133U6H4</accession>
<name>A0A133U6H4_9EURY</name>
<comment type="caution">
    <text evidence="1">The sequence shown here is derived from an EMBL/GenBank/DDBJ whole genome shotgun (WGS) entry which is preliminary data.</text>
</comment>
<dbReference type="InterPro" id="IPR007561">
    <property type="entry name" value="Cell_div_SepF/SepF-rel"/>
</dbReference>
<protein>
    <recommendedName>
        <fullName evidence="3">Cell division protein SepF</fullName>
    </recommendedName>
</protein>
<sequence>MRETLKTLKRIFGREGQPSGKKGAVSQAEVPVMEISTPGFVGKGGKETEPALAPILVKTLDLSWSGRVEEILSELRDGNIVISNISQLMDENPKELKRSVEKLKESVRELGGQIGRLSESKIIATPKLVRIRFRGEGQPVKSQ</sequence>
<keyword evidence="2" id="KW-1185">Reference proteome</keyword>
<evidence type="ECO:0008006" key="3">
    <source>
        <dbReference type="Google" id="ProtNLM"/>
    </source>
</evidence>
<reference evidence="1 2" key="1">
    <citation type="journal article" date="2016" name="Sci. Rep.">
        <title>Metabolic traits of an uncultured archaeal lineage -MSBL1- from brine pools of the Red Sea.</title>
        <authorList>
            <person name="Mwirichia R."/>
            <person name="Alam I."/>
            <person name="Rashid M."/>
            <person name="Vinu M."/>
            <person name="Ba-Alawi W."/>
            <person name="Anthony Kamau A."/>
            <person name="Kamanda Ngugi D."/>
            <person name="Goker M."/>
            <person name="Klenk H.P."/>
            <person name="Bajic V."/>
            <person name="Stingl U."/>
        </authorList>
    </citation>
    <scope>NUCLEOTIDE SEQUENCE [LARGE SCALE GENOMIC DNA]</scope>
    <source>
        <strain evidence="1">SCGC-AAA259B11</strain>
    </source>
</reference>
<gene>
    <name evidence="1" type="ORF">AKJ61_02210</name>
</gene>
<evidence type="ECO:0000313" key="1">
    <source>
        <dbReference type="EMBL" id="KXA89768.1"/>
    </source>
</evidence>